<dbReference type="GO" id="GO:0009535">
    <property type="term" value="C:chloroplast thylakoid membrane"/>
    <property type="evidence" value="ECO:0007669"/>
    <property type="project" value="TreeGrafter"/>
</dbReference>
<name>A0AAX6FDC4_IRIPA</name>
<evidence type="ECO:0000313" key="1">
    <source>
        <dbReference type="EMBL" id="KAJ6814447.1"/>
    </source>
</evidence>
<organism evidence="1 2">
    <name type="scientific">Iris pallida</name>
    <name type="common">Sweet iris</name>
    <dbReference type="NCBI Taxonomy" id="29817"/>
    <lineage>
        <taxon>Eukaryota</taxon>
        <taxon>Viridiplantae</taxon>
        <taxon>Streptophyta</taxon>
        <taxon>Embryophyta</taxon>
        <taxon>Tracheophyta</taxon>
        <taxon>Spermatophyta</taxon>
        <taxon>Magnoliopsida</taxon>
        <taxon>Liliopsida</taxon>
        <taxon>Asparagales</taxon>
        <taxon>Iridaceae</taxon>
        <taxon>Iridoideae</taxon>
        <taxon>Irideae</taxon>
        <taxon>Iris</taxon>
    </lineage>
</organism>
<dbReference type="PANTHER" id="PTHR37752:SF1">
    <property type="entry name" value="OS02G0610700 PROTEIN"/>
    <property type="match status" value="1"/>
</dbReference>
<reference evidence="1" key="2">
    <citation type="submission" date="2023-04" db="EMBL/GenBank/DDBJ databases">
        <authorList>
            <person name="Bruccoleri R.E."/>
            <person name="Oakeley E.J."/>
            <person name="Faust A.-M."/>
            <person name="Dessus-Babus S."/>
            <person name="Altorfer M."/>
            <person name="Burckhardt D."/>
            <person name="Oertli M."/>
            <person name="Naumann U."/>
            <person name="Petersen F."/>
            <person name="Wong J."/>
        </authorList>
    </citation>
    <scope>NUCLEOTIDE SEQUENCE</scope>
    <source>
        <strain evidence="1">GSM-AAB239-AS_SAM_17_03QT</strain>
        <tissue evidence="1">Leaf</tissue>
    </source>
</reference>
<proteinExistence type="predicted"/>
<reference evidence="1" key="1">
    <citation type="journal article" date="2023" name="GigaByte">
        <title>Genome assembly of the bearded iris, Iris pallida Lam.</title>
        <authorList>
            <person name="Bruccoleri R.E."/>
            <person name="Oakeley E.J."/>
            <person name="Faust A.M.E."/>
            <person name="Altorfer M."/>
            <person name="Dessus-Babus S."/>
            <person name="Burckhardt D."/>
            <person name="Oertli M."/>
            <person name="Naumann U."/>
            <person name="Petersen F."/>
            <person name="Wong J."/>
        </authorList>
    </citation>
    <scope>NUCLEOTIDE SEQUENCE</scope>
    <source>
        <strain evidence="1">GSM-AAB239-AS_SAM_17_03QT</strain>
    </source>
</reference>
<dbReference type="InterPro" id="IPR053091">
    <property type="entry name" value="PSII_Assembly/Photoprotect-Rel"/>
</dbReference>
<dbReference type="EMBL" id="JANAVB010029723">
    <property type="protein sequence ID" value="KAJ6814447.1"/>
    <property type="molecule type" value="Genomic_DNA"/>
</dbReference>
<dbReference type="PANTHER" id="PTHR37752">
    <property type="entry name" value="OS02G0610700 PROTEIN"/>
    <property type="match status" value="1"/>
</dbReference>
<accession>A0AAX6FDC4</accession>
<dbReference type="AlphaFoldDB" id="A0AAX6FDC4"/>
<dbReference type="SUPFAM" id="SSF103511">
    <property type="entry name" value="Chlorophyll a-b binding protein"/>
    <property type="match status" value="1"/>
</dbReference>
<keyword evidence="2" id="KW-1185">Reference proteome</keyword>
<sequence length="148" mass="15962">MVSSCSFFVSAPPCSSSSLSISIRSFPSSLATFSWRLQSKQLANAAHRRGDKHLLQVLADANAPPGKGRKAKQVIMVDPLEAKRLAAKQMQEIQAREKLKRQRQIEAINGAWAMIGLTAGLVVEGQTGHGILEQVAGYFAAILSFVGQ</sequence>
<dbReference type="Proteomes" id="UP001140949">
    <property type="component" value="Unassembled WGS sequence"/>
</dbReference>
<comment type="caution">
    <text evidence="1">The sequence shown here is derived from an EMBL/GenBank/DDBJ whole genome shotgun (WGS) entry which is preliminary data.</text>
</comment>
<gene>
    <name evidence="1" type="ORF">M6B38_140745</name>
</gene>
<evidence type="ECO:0000313" key="2">
    <source>
        <dbReference type="Proteomes" id="UP001140949"/>
    </source>
</evidence>
<protein>
    <submittedName>
        <fullName evidence="1">Uncharacterized protein</fullName>
    </submittedName>
</protein>